<dbReference type="PANTHER" id="PTHR43173">
    <property type="entry name" value="ABC1 FAMILY PROTEIN"/>
    <property type="match status" value="1"/>
</dbReference>
<proteinExistence type="inferred from homology"/>
<dbReference type="SUPFAM" id="SSF56112">
    <property type="entry name" value="Protein kinase-like (PK-like)"/>
    <property type="match status" value="1"/>
</dbReference>
<dbReference type="InterPro" id="IPR011009">
    <property type="entry name" value="Kinase-like_dom_sf"/>
</dbReference>
<dbReference type="CDD" id="cd13969">
    <property type="entry name" value="ADCK1-like"/>
    <property type="match status" value="1"/>
</dbReference>
<gene>
    <name evidence="4" type="ORF">GTA08_BOTSDO12544</name>
</gene>
<dbReference type="Proteomes" id="UP000572817">
    <property type="component" value="Unassembled WGS sequence"/>
</dbReference>
<comment type="caution">
    <text evidence="4">The sequence shown here is derived from an EMBL/GenBank/DDBJ whole genome shotgun (WGS) entry which is preliminary data.</text>
</comment>
<evidence type="ECO:0000256" key="1">
    <source>
        <dbReference type="ARBA" id="ARBA00009670"/>
    </source>
</evidence>
<evidence type="ECO:0000313" key="5">
    <source>
        <dbReference type="Proteomes" id="UP000572817"/>
    </source>
</evidence>
<organism evidence="4 5">
    <name type="scientific">Botryosphaeria dothidea</name>
    <dbReference type="NCBI Taxonomy" id="55169"/>
    <lineage>
        <taxon>Eukaryota</taxon>
        <taxon>Fungi</taxon>
        <taxon>Dikarya</taxon>
        <taxon>Ascomycota</taxon>
        <taxon>Pezizomycotina</taxon>
        <taxon>Dothideomycetes</taxon>
        <taxon>Dothideomycetes incertae sedis</taxon>
        <taxon>Botryosphaeriales</taxon>
        <taxon>Botryosphaeriaceae</taxon>
        <taxon>Botryosphaeria</taxon>
    </lineage>
</organism>
<feature type="domain" description="ABC1 atypical kinase-like" evidence="3">
    <location>
        <begin position="181"/>
        <end position="444"/>
    </location>
</feature>
<name>A0A8H4NAG6_9PEZI</name>
<dbReference type="InterPro" id="IPR045307">
    <property type="entry name" value="ADCK1_dom"/>
</dbReference>
<dbReference type="PANTHER" id="PTHR43173:SF37">
    <property type="entry name" value="ABC1 FAMILY PROTEIN C10F6.14C"/>
    <property type="match status" value="1"/>
</dbReference>
<accession>A0A8H4NAG6</accession>
<evidence type="ECO:0000256" key="2">
    <source>
        <dbReference type="SAM" id="MobiDB-lite"/>
    </source>
</evidence>
<dbReference type="AlphaFoldDB" id="A0A8H4NAG6"/>
<protein>
    <submittedName>
        <fullName evidence="4">Abc1 domain protein</fullName>
    </submittedName>
</protein>
<dbReference type="OrthoDB" id="427480at2759"/>
<feature type="region of interest" description="Disordered" evidence="2">
    <location>
        <begin position="35"/>
        <end position="63"/>
    </location>
</feature>
<evidence type="ECO:0000313" key="4">
    <source>
        <dbReference type="EMBL" id="KAF4311831.1"/>
    </source>
</evidence>
<comment type="similarity">
    <text evidence="1">Belongs to the protein kinase superfamily. ADCK protein kinase family.</text>
</comment>
<dbReference type="InterPro" id="IPR051130">
    <property type="entry name" value="Mito_struct-func_regulator"/>
</dbReference>
<sequence>MASSRSFRCFAATPALRYRSQPFLPRHSLLSRAPLRPRITRRSSHTTNGNTTPDKPDSPPAGRKKKPALKIAWYWKLVILGLEVVLCDYMFDKFVLAGTGERSIRAYATLARVALDYRLHAGPDALLAPVPPDELHRRNARRVRDMLQHNGGLYLKMGQAVAAQGALLPQEYQLLFAETFDGAPPGRWRDVEKVVREDFGASFEEVFGVALEDGGADGLGVVDRQARASGSMAQVHWARLKDGREVAIKVQRRKIARQVSWDLWTLRQLTDYAAWATGLPIGHLGEFVSESVMQETDFEHEARNAQKLAAFIDAESRLRDRVYVPKVYPELSSKRVLTTEWVDGAKLWDKERLARGPDEGGLGLRLADIMATVIDLFSAQMFQWGFVHCDPSPGNIFVRQLPSGKPQVVLVDHGLYATLTDESRRRYARFWKALVVRDDAALDEIARSWGLSSSRPVASAALMRPYKPSSAPGRKETTAEIKERWVKEAAKLLGEDGSWLREFLLVERSLGLVQANNRFLESPVDRTKLTGLWAAKSLRDERRETLWQTLMFKHALVVLDIMLYIGMLKRYLGYGGGFEQELRAEEERQAAEMRDVVKEMLGVDAYYM</sequence>
<dbReference type="Pfam" id="PF03109">
    <property type="entry name" value="ABC1"/>
    <property type="match status" value="1"/>
</dbReference>
<dbReference type="EMBL" id="WWBZ02000008">
    <property type="protein sequence ID" value="KAF4311831.1"/>
    <property type="molecule type" value="Genomic_DNA"/>
</dbReference>
<evidence type="ECO:0000259" key="3">
    <source>
        <dbReference type="Pfam" id="PF03109"/>
    </source>
</evidence>
<dbReference type="InterPro" id="IPR004147">
    <property type="entry name" value="ABC1_dom"/>
</dbReference>
<reference evidence="4" key="1">
    <citation type="submission" date="2020-04" db="EMBL/GenBank/DDBJ databases">
        <title>Genome Assembly and Annotation of Botryosphaeria dothidea sdau 11-99, a Latent Pathogen of Apple Fruit Ring Rot in China.</title>
        <authorList>
            <person name="Yu C."/>
            <person name="Diao Y."/>
            <person name="Lu Q."/>
            <person name="Zhao J."/>
            <person name="Cui S."/>
            <person name="Peng C."/>
            <person name="He B."/>
            <person name="Liu H."/>
        </authorList>
    </citation>
    <scope>NUCLEOTIDE SEQUENCE [LARGE SCALE GENOMIC DNA]</scope>
    <source>
        <strain evidence="4">Sdau11-99</strain>
    </source>
</reference>
<keyword evidence="5" id="KW-1185">Reference proteome</keyword>